<evidence type="ECO:0000313" key="2">
    <source>
        <dbReference type="Proteomes" id="UP000297245"/>
    </source>
</evidence>
<proteinExistence type="predicted"/>
<keyword evidence="2" id="KW-1185">Reference proteome</keyword>
<name>A0A4S8KVC5_DENBC</name>
<dbReference type="EMBL" id="ML179966">
    <property type="protein sequence ID" value="THU79857.1"/>
    <property type="molecule type" value="Genomic_DNA"/>
</dbReference>
<protein>
    <recommendedName>
        <fullName evidence="3">F-box domain-containing protein</fullName>
    </recommendedName>
</protein>
<reference evidence="1 2" key="1">
    <citation type="journal article" date="2019" name="Nat. Ecol. Evol.">
        <title>Megaphylogeny resolves global patterns of mushroom evolution.</title>
        <authorList>
            <person name="Varga T."/>
            <person name="Krizsan K."/>
            <person name="Foldi C."/>
            <person name="Dima B."/>
            <person name="Sanchez-Garcia M."/>
            <person name="Sanchez-Ramirez S."/>
            <person name="Szollosi G.J."/>
            <person name="Szarkandi J.G."/>
            <person name="Papp V."/>
            <person name="Albert L."/>
            <person name="Andreopoulos W."/>
            <person name="Angelini C."/>
            <person name="Antonin V."/>
            <person name="Barry K.W."/>
            <person name="Bougher N.L."/>
            <person name="Buchanan P."/>
            <person name="Buyck B."/>
            <person name="Bense V."/>
            <person name="Catcheside P."/>
            <person name="Chovatia M."/>
            <person name="Cooper J."/>
            <person name="Damon W."/>
            <person name="Desjardin D."/>
            <person name="Finy P."/>
            <person name="Geml J."/>
            <person name="Haridas S."/>
            <person name="Hughes K."/>
            <person name="Justo A."/>
            <person name="Karasinski D."/>
            <person name="Kautmanova I."/>
            <person name="Kiss B."/>
            <person name="Kocsube S."/>
            <person name="Kotiranta H."/>
            <person name="LaButti K.M."/>
            <person name="Lechner B.E."/>
            <person name="Liimatainen K."/>
            <person name="Lipzen A."/>
            <person name="Lukacs Z."/>
            <person name="Mihaltcheva S."/>
            <person name="Morgado L.N."/>
            <person name="Niskanen T."/>
            <person name="Noordeloos M.E."/>
            <person name="Ohm R.A."/>
            <person name="Ortiz-Santana B."/>
            <person name="Ovrebo C."/>
            <person name="Racz N."/>
            <person name="Riley R."/>
            <person name="Savchenko A."/>
            <person name="Shiryaev A."/>
            <person name="Soop K."/>
            <person name="Spirin V."/>
            <person name="Szebenyi C."/>
            <person name="Tomsovsky M."/>
            <person name="Tulloss R.E."/>
            <person name="Uehling J."/>
            <person name="Grigoriev I.V."/>
            <person name="Vagvolgyi C."/>
            <person name="Papp T."/>
            <person name="Martin F.M."/>
            <person name="Miettinen O."/>
            <person name="Hibbett D.S."/>
            <person name="Nagy L.G."/>
        </authorList>
    </citation>
    <scope>NUCLEOTIDE SEQUENCE [LARGE SCALE GENOMIC DNA]</scope>
    <source>
        <strain evidence="1 2">CBS 962.96</strain>
    </source>
</reference>
<evidence type="ECO:0000313" key="1">
    <source>
        <dbReference type="EMBL" id="THU79857.1"/>
    </source>
</evidence>
<dbReference type="AlphaFoldDB" id="A0A4S8KVC5"/>
<gene>
    <name evidence="1" type="ORF">K435DRAFT_810361</name>
</gene>
<organism evidence="1 2">
    <name type="scientific">Dendrothele bispora (strain CBS 962.96)</name>
    <dbReference type="NCBI Taxonomy" id="1314807"/>
    <lineage>
        <taxon>Eukaryota</taxon>
        <taxon>Fungi</taxon>
        <taxon>Dikarya</taxon>
        <taxon>Basidiomycota</taxon>
        <taxon>Agaricomycotina</taxon>
        <taxon>Agaricomycetes</taxon>
        <taxon>Agaricomycetidae</taxon>
        <taxon>Agaricales</taxon>
        <taxon>Agaricales incertae sedis</taxon>
        <taxon>Dendrothele</taxon>
    </lineage>
</organism>
<accession>A0A4S8KVC5</accession>
<evidence type="ECO:0008006" key="3">
    <source>
        <dbReference type="Google" id="ProtNLM"/>
    </source>
</evidence>
<dbReference type="Proteomes" id="UP000297245">
    <property type="component" value="Unassembled WGS sequence"/>
</dbReference>
<sequence length="299" mass="34280">MIIQHASRWTSLQLSFHGRWNDPVEDGLETVEYLNMIETLPLLQNFICWTRENPPLHRFNFADILEKVAGGKLQRLVLARFSSASVANDFSLPSVTQLVLHLGMDSDDIFCLVRYCPRLVDLKYIISGPGNRSSFRTRINSESFLRNLDSHPQRSQTVKTLEIKLGGWLQEHAAQLFPRLIKSLNLPALTSMTVSTSKQSKATFLFTDTWPAQEFNDFFARSGCDLETLELNSVSLADHQVMYLLLKTPRLVDLSIREIPRSPQNPDDEEGLDFPVTRFLLRELLYFTTLKRTGRSFQS</sequence>